<dbReference type="OrthoDB" id="10012075at2759"/>
<dbReference type="AlphaFoldDB" id="A0A813NWV2"/>
<feature type="domain" description="Ig-like" evidence="6">
    <location>
        <begin position="148"/>
        <end position="238"/>
    </location>
</feature>
<dbReference type="SMART" id="SM00408">
    <property type="entry name" value="IGc2"/>
    <property type="match status" value="3"/>
</dbReference>
<sequence>MYWLLLLLFIGKSSCLLETQLEEEDLSGSLVAFDTTTENYTVPVSGKCVLTCYVTEVRSFKVLWQKIDRPIVGGNQTNGQKQEQLTLIAFDGVVYSNKDHYRLESDYVGSYNLIIDRVNEDDQGEYQCQINTEPRKTKRIFLTVQVPPRIVDFRPNPPLYSIRAGSPLTLACRAEGTPVPNIRWRIRDADVNRVESLPPPDNNNTWFIPSISYTFPRTVECIADNGVLPASNRIFTINVEYPPIVNVNNDLIQSERHGNVSIECRALSRPFARITWQKNGKMIDEMKSSNTRLNQTMSISRLTIQMNNDDDFGQYNCIAENIHGRMEAIVFVLQEATTTSEKNHRHSKHYSTRTHLNRSVAKMHTATLMSSTIVYIERDIHISSSSYHARTSNIFIYLLLFLFQFRTIYR</sequence>
<keyword evidence="2" id="KW-0677">Repeat</keyword>
<evidence type="ECO:0000256" key="1">
    <source>
        <dbReference type="ARBA" id="ARBA00022729"/>
    </source>
</evidence>
<dbReference type="Gene3D" id="2.60.40.10">
    <property type="entry name" value="Immunoglobulins"/>
    <property type="match status" value="3"/>
</dbReference>
<protein>
    <recommendedName>
        <fullName evidence="6">Ig-like domain-containing protein</fullName>
    </recommendedName>
</protein>
<feature type="domain" description="Ig-like" evidence="6">
    <location>
        <begin position="242"/>
        <end position="339"/>
    </location>
</feature>
<evidence type="ECO:0000256" key="3">
    <source>
        <dbReference type="ARBA" id="ARBA00023157"/>
    </source>
</evidence>
<dbReference type="GO" id="GO:0043005">
    <property type="term" value="C:neuron projection"/>
    <property type="evidence" value="ECO:0007669"/>
    <property type="project" value="TreeGrafter"/>
</dbReference>
<dbReference type="Proteomes" id="UP000663852">
    <property type="component" value="Unassembled WGS sequence"/>
</dbReference>
<evidence type="ECO:0000256" key="4">
    <source>
        <dbReference type="ARBA" id="ARBA00023319"/>
    </source>
</evidence>
<dbReference type="Pfam" id="PF07679">
    <property type="entry name" value="I-set"/>
    <property type="match status" value="1"/>
</dbReference>
<keyword evidence="1 5" id="KW-0732">Signal</keyword>
<dbReference type="SUPFAM" id="SSF48726">
    <property type="entry name" value="Immunoglobulin"/>
    <property type="match status" value="3"/>
</dbReference>
<gene>
    <name evidence="7" type="ORF">EDS130_LOCUS1965</name>
</gene>
<evidence type="ECO:0000313" key="7">
    <source>
        <dbReference type="EMBL" id="CAF0744917.1"/>
    </source>
</evidence>
<dbReference type="InterPro" id="IPR013783">
    <property type="entry name" value="Ig-like_fold"/>
</dbReference>
<dbReference type="SMART" id="SM00409">
    <property type="entry name" value="IG"/>
    <property type="match status" value="3"/>
</dbReference>
<evidence type="ECO:0000259" key="6">
    <source>
        <dbReference type="PROSITE" id="PS50835"/>
    </source>
</evidence>
<dbReference type="InterPro" id="IPR013098">
    <property type="entry name" value="Ig_I-set"/>
</dbReference>
<evidence type="ECO:0000256" key="5">
    <source>
        <dbReference type="SAM" id="SignalP"/>
    </source>
</evidence>
<keyword evidence="3" id="KW-1015">Disulfide bond</keyword>
<dbReference type="PANTHER" id="PTHR12231:SF220">
    <property type="entry name" value="LACHESIN"/>
    <property type="match status" value="1"/>
</dbReference>
<feature type="chain" id="PRO_5032726706" description="Ig-like domain-containing protein" evidence="5">
    <location>
        <begin position="16"/>
        <end position="410"/>
    </location>
</feature>
<dbReference type="InterPro" id="IPR003599">
    <property type="entry name" value="Ig_sub"/>
</dbReference>
<organism evidence="7 8">
    <name type="scientific">Adineta ricciae</name>
    <name type="common">Rotifer</name>
    <dbReference type="NCBI Taxonomy" id="249248"/>
    <lineage>
        <taxon>Eukaryota</taxon>
        <taxon>Metazoa</taxon>
        <taxon>Spiralia</taxon>
        <taxon>Gnathifera</taxon>
        <taxon>Rotifera</taxon>
        <taxon>Eurotatoria</taxon>
        <taxon>Bdelloidea</taxon>
        <taxon>Adinetida</taxon>
        <taxon>Adinetidae</taxon>
        <taxon>Adineta</taxon>
    </lineage>
</organism>
<dbReference type="PROSITE" id="PS50835">
    <property type="entry name" value="IG_LIKE"/>
    <property type="match status" value="3"/>
</dbReference>
<dbReference type="InterPro" id="IPR007110">
    <property type="entry name" value="Ig-like_dom"/>
</dbReference>
<dbReference type="InterPro" id="IPR003598">
    <property type="entry name" value="Ig_sub2"/>
</dbReference>
<dbReference type="CDD" id="cd00096">
    <property type="entry name" value="Ig"/>
    <property type="match status" value="1"/>
</dbReference>
<dbReference type="InterPro" id="IPR051170">
    <property type="entry name" value="Neural/epithelial_adhesion"/>
</dbReference>
<comment type="caution">
    <text evidence="7">The sequence shown here is derived from an EMBL/GenBank/DDBJ whole genome shotgun (WGS) entry which is preliminary data.</text>
</comment>
<evidence type="ECO:0000313" key="8">
    <source>
        <dbReference type="Proteomes" id="UP000663852"/>
    </source>
</evidence>
<dbReference type="PANTHER" id="PTHR12231">
    <property type="entry name" value="CTX-RELATED TYPE I TRANSMEMBRANE PROTEIN"/>
    <property type="match status" value="1"/>
</dbReference>
<feature type="signal peptide" evidence="5">
    <location>
        <begin position="1"/>
        <end position="15"/>
    </location>
</feature>
<evidence type="ECO:0000256" key="2">
    <source>
        <dbReference type="ARBA" id="ARBA00022737"/>
    </source>
</evidence>
<dbReference type="EMBL" id="CAJNOJ010000004">
    <property type="protein sequence ID" value="CAF0744917.1"/>
    <property type="molecule type" value="Genomic_DNA"/>
</dbReference>
<reference evidence="7" key="1">
    <citation type="submission" date="2021-02" db="EMBL/GenBank/DDBJ databases">
        <authorList>
            <person name="Nowell W R."/>
        </authorList>
    </citation>
    <scope>NUCLEOTIDE SEQUENCE</scope>
</reference>
<feature type="domain" description="Ig-like" evidence="6">
    <location>
        <begin position="50"/>
        <end position="141"/>
    </location>
</feature>
<name>A0A813NWV2_ADIRI</name>
<dbReference type="Pfam" id="PF13927">
    <property type="entry name" value="Ig_3"/>
    <property type="match status" value="2"/>
</dbReference>
<proteinExistence type="predicted"/>
<dbReference type="InterPro" id="IPR036179">
    <property type="entry name" value="Ig-like_dom_sf"/>
</dbReference>
<accession>A0A813NWV2</accession>
<keyword evidence="4" id="KW-0393">Immunoglobulin domain</keyword>